<dbReference type="Gene3D" id="3.40.50.1820">
    <property type="entry name" value="alpha/beta hydrolase"/>
    <property type="match status" value="1"/>
</dbReference>
<dbReference type="InterPro" id="IPR002925">
    <property type="entry name" value="Dienelactn_hydro"/>
</dbReference>
<dbReference type="OrthoDB" id="9787933at2"/>
<reference evidence="2 3" key="1">
    <citation type="submission" date="2016-10" db="EMBL/GenBank/DDBJ databases">
        <authorList>
            <person name="de Groot N.N."/>
        </authorList>
    </citation>
    <scope>NUCLEOTIDE SEQUENCE [LARGE SCALE GENOMIC DNA]</scope>
    <source>
        <strain evidence="2 3">MP1X4</strain>
    </source>
</reference>
<name>A0A1H1QUZ9_MUCMA</name>
<dbReference type="PANTHER" id="PTHR46623:SF6">
    <property type="entry name" value="ALPHA_BETA-HYDROLASES SUPERFAMILY PROTEIN"/>
    <property type="match status" value="1"/>
</dbReference>
<dbReference type="InterPro" id="IPR029058">
    <property type="entry name" value="AB_hydrolase_fold"/>
</dbReference>
<dbReference type="Proteomes" id="UP000199679">
    <property type="component" value="Chromosome I"/>
</dbReference>
<keyword evidence="3" id="KW-1185">Reference proteome</keyword>
<dbReference type="AlphaFoldDB" id="A0A1H1QUZ9"/>
<dbReference type="InterPro" id="IPR051049">
    <property type="entry name" value="Dienelactone_hydrolase-like"/>
</dbReference>
<feature type="domain" description="Dienelactone hydrolase" evidence="1">
    <location>
        <begin position="18"/>
        <end position="234"/>
    </location>
</feature>
<accession>A0A1H1QUZ9</accession>
<gene>
    <name evidence="2" type="ORF">SAMN05216490_0854</name>
</gene>
<proteinExistence type="predicted"/>
<evidence type="ECO:0000259" key="1">
    <source>
        <dbReference type="Pfam" id="PF01738"/>
    </source>
</evidence>
<dbReference type="Pfam" id="PF01738">
    <property type="entry name" value="DLH"/>
    <property type="match status" value="1"/>
</dbReference>
<dbReference type="STRING" id="652787.SAMN05216490_0854"/>
<dbReference type="GO" id="GO:0016787">
    <property type="term" value="F:hydrolase activity"/>
    <property type="evidence" value="ECO:0007669"/>
    <property type="project" value="InterPro"/>
</dbReference>
<evidence type="ECO:0000313" key="2">
    <source>
        <dbReference type="EMBL" id="SDS27196.1"/>
    </source>
</evidence>
<dbReference type="SUPFAM" id="SSF53474">
    <property type="entry name" value="alpha/beta-Hydrolases"/>
    <property type="match status" value="1"/>
</dbReference>
<organism evidence="2 3">
    <name type="scientific">Mucilaginibacter mallensis</name>
    <dbReference type="NCBI Taxonomy" id="652787"/>
    <lineage>
        <taxon>Bacteria</taxon>
        <taxon>Pseudomonadati</taxon>
        <taxon>Bacteroidota</taxon>
        <taxon>Sphingobacteriia</taxon>
        <taxon>Sphingobacteriales</taxon>
        <taxon>Sphingobacteriaceae</taxon>
        <taxon>Mucilaginibacter</taxon>
    </lineage>
</organism>
<dbReference type="EMBL" id="LT629740">
    <property type="protein sequence ID" value="SDS27196.1"/>
    <property type="molecule type" value="Genomic_DNA"/>
</dbReference>
<dbReference type="RefSeq" id="WP_091369665.1">
    <property type="nucleotide sequence ID" value="NZ_LT629740.1"/>
</dbReference>
<protein>
    <submittedName>
        <fullName evidence="2">Carboxymethylenebutenolidase</fullName>
    </submittedName>
</protein>
<sequence length="234" mass="25737">MENQQNYVSMHVADGSNMAGYTAFPQNKTTDLPAIILLQEAFGVNHHMRNVADRFAKDGYAVIAPELFHRTAPVGFEGAYNDFPAVMPHMQALTTDGLIADLNACYQWLTEQDNIDNSKIFSIGYCLGARVSFLANATLPLKAGVSYYGGSMDQYADKAANLHGKHLFFWGGLDKHIKQENIDTVISSVEAAGKDYINVKISYADHGFNCDEKPSYNKVAAKEALALTLAFINQ</sequence>
<dbReference type="PANTHER" id="PTHR46623">
    <property type="entry name" value="CARBOXYMETHYLENEBUTENOLIDASE-RELATED"/>
    <property type="match status" value="1"/>
</dbReference>
<evidence type="ECO:0000313" key="3">
    <source>
        <dbReference type="Proteomes" id="UP000199679"/>
    </source>
</evidence>